<reference evidence="1" key="1">
    <citation type="submission" date="2022-11" db="EMBL/GenBank/DDBJ databases">
        <authorList>
            <person name="Somphong A."/>
            <person name="Phongsopitanun W."/>
        </authorList>
    </citation>
    <scope>NUCLEOTIDE SEQUENCE</scope>
    <source>
        <strain evidence="1">Pm04-4</strain>
    </source>
</reference>
<dbReference type="RefSeq" id="WP_267561358.1">
    <property type="nucleotide sequence ID" value="NZ_JAPNTZ010000002.1"/>
</dbReference>
<proteinExistence type="predicted"/>
<protein>
    <submittedName>
        <fullName evidence="1">Uncharacterized protein</fullName>
    </submittedName>
</protein>
<evidence type="ECO:0000313" key="2">
    <source>
        <dbReference type="Proteomes" id="UP001151002"/>
    </source>
</evidence>
<evidence type="ECO:0000313" key="1">
    <source>
        <dbReference type="EMBL" id="MCY1137406.1"/>
    </source>
</evidence>
<accession>A0ABT4AT35</accession>
<keyword evidence="2" id="KW-1185">Reference proteome</keyword>
<sequence>MTERMRRVIELGEWHAEWSAKWAAEFHPEHHLRDALLEAPPEARQEFFERADRILGLGRRTQGGQDGVEDLDGARLV</sequence>
<dbReference type="EMBL" id="JAPNTZ010000002">
    <property type="protein sequence ID" value="MCY1137406.1"/>
    <property type="molecule type" value="Genomic_DNA"/>
</dbReference>
<organism evidence="1 2">
    <name type="scientific">Paractinoplanes pyxinae</name>
    <dbReference type="NCBI Taxonomy" id="2997416"/>
    <lineage>
        <taxon>Bacteria</taxon>
        <taxon>Bacillati</taxon>
        <taxon>Actinomycetota</taxon>
        <taxon>Actinomycetes</taxon>
        <taxon>Micromonosporales</taxon>
        <taxon>Micromonosporaceae</taxon>
        <taxon>Paractinoplanes</taxon>
    </lineage>
</organism>
<dbReference type="Proteomes" id="UP001151002">
    <property type="component" value="Unassembled WGS sequence"/>
</dbReference>
<gene>
    <name evidence="1" type="ORF">OWR29_05290</name>
</gene>
<comment type="caution">
    <text evidence="1">The sequence shown here is derived from an EMBL/GenBank/DDBJ whole genome shotgun (WGS) entry which is preliminary data.</text>
</comment>
<name>A0ABT4AT35_9ACTN</name>